<keyword evidence="6" id="KW-0378">Hydrolase</keyword>
<evidence type="ECO:0000259" key="4">
    <source>
        <dbReference type="Pfam" id="PF01420"/>
    </source>
</evidence>
<dbReference type="InterPro" id="IPR052021">
    <property type="entry name" value="Type-I_RS_S_subunit"/>
</dbReference>
<keyword evidence="3" id="KW-0238">DNA-binding</keyword>
<keyword evidence="6" id="KW-0540">Nuclease</keyword>
<dbReference type="Gene3D" id="3.90.220.20">
    <property type="entry name" value="DNA methylase specificity domains"/>
    <property type="match status" value="1"/>
</dbReference>
<dbReference type="RefSeq" id="WP_057329300.1">
    <property type="nucleotide sequence ID" value="NZ_CZBM01000018.1"/>
</dbReference>
<organism evidence="5 8">
    <name type="scientific">Parabacteroides distasonis</name>
    <dbReference type="NCBI Taxonomy" id="823"/>
    <lineage>
        <taxon>Bacteria</taxon>
        <taxon>Pseudomonadati</taxon>
        <taxon>Bacteroidota</taxon>
        <taxon>Bacteroidia</taxon>
        <taxon>Bacteroidales</taxon>
        <taxon>Tannerellaceae</taxon>
        <taxon>Parabacteroides</taxon>
    </lineage>
</organism>
<keyword evidence="2" id="KW-0680">Restriction system</keyword>
<evidence type="ECO:0000256" key="3">
    <source>
        <dbReference type="ARBA" id="ARBA00023125"/>
    </source>
</evidence>
<dbReference type="PANTHER" id="PTHR30408:SF12">
    <property type="entry name" value="TYPE I RESTRICTION ENZYME MJAVIII SPECIFICITY SUBUNIT"/>
    <property type="match status" value="1"/>
</dbReference>
<reference evidence="5 8" key="1">
    <citation type="submission" date="2015-09" db="EMBL/GenBank/DDBJ databases">
        <authorList>
            <consortium name="Pathogen Informatics"/>
        </authorList>
    </citation>
    <scope>NUCLEOTIDE SEQUENCE [LARGE SCALE GENOMIC DNA]</scope>
    <source>
        <strain evidence="5 8">2789STDY5834948</strain>
    </source>
</reference>
<sequence>MEEWKYIKACDYCYNVTDGTHDSPKQKETGKYLITSKHIKGNRIDFDNAYKISEDDYKKIISRSKVDQWDIIISMIGAYCGFCCIESSTQTDYAIKNVGLFKIGDELKCKWLYYYLTSPLGKQQLSILRSGSSQPYISLNALRNLEIPNPNKEVMIPIVSILQSIDSKIELNRRINDNLI</sequence>
<dbReference type="PANTHER" id="PTHR30408">
    <property type="entry name" value="TYPE-1 RESTRICTION ENZYME ECOKI SPECIFICITY PROTEIN"/>
    <property type="match status" value="1"/>
</dbReference>
<dbReference type="Proteomes" id="UP000095332">
    <property type="component" value="Unassembled WGS sequence"/>
</dbReference>
<evidence type="ECO:0000313" key="10">
    <source>
        <dbReference type="Proteomes" id="UP000471216"/>
    </source>
</evidence>
<evidence type="ECO:0000313" key="9">
    <source>
        <dbReference type="Proteomes" id="UP000450599"/>
    </source>
</evidence>
<evidence type="ECO:0000313" key="5">
    <source>
        <dbReference type="EMBL" id="CUQ51726.1"/>
    </source>
</evidence>
<dbReference type="GO" id="GO:0004519">
    <property type="term" value="F:endonuclease activity"/>
    <property type="evidence" value="ECO:0007669"/>
    <property type="project" value="UniProtKB-KW"/>
</dbReference>
<evidence type="ECO:0000313" key="6">
    <source>
        <dbReference type="EMBL" id="MRY83505.1"/>
    </source>
</evidence>
<feature type="domain" description="Type I restriction modification DNA specificity" evidence="4">
    <location>
        <begin position="3"/>
        <end position="178"/>
    </location>
</feature>
<dbReference type="EMBL" id="WKMX01000005">
    <property type="protein sequence ID" value="MRZ05881.1"/>
    <property type="molecule type" value="Genomic_DNA"/>
</dbReference>
<accession>A0A174X1V0</accession>
<evidence type="ECO:0000313" key="8">
    <source>
        <dbReference type="Proteomes" id="UP000095332"/>
    </source>
</evidence>
<dbReference type="InterPro" id="IPR044946">
    <property type="entry name" value="Restrct_endonuc_typeI_TRD_sf"/>
</dbReference>
<keyword evidence="6" id="KW-0255">Endonuclease</keyword>
<gene>
    <name evidence="5" type="ORF">ERS852560_03678</name>
    <name evidence="7" type="ORF">GKD54_06525</name>
    <name evidence="6" type="ORF">GKD58_04325</name>
</gene>
<evidence type="ECO:0000256" key="1">
    <source>
        <dbReference type="ARBA" id="ARBA00010923"/>
    </source>
</evidence>
<evidence type="ECO:0000256" key="2">
    <source>
        <dbReference type="ARBA" id="ARBA00022747"/>
    </source>
</evidence>
<name>A0A174X1V0_PARDI</name>
<dbReference type="InterPro" id="IPR000055">
    <property type="entry name" value="Restrct_endonuc_typeI_TRD"/>
</dbReference>
<dbReference type="Proteomes" id="UP000471216">
    <property type="component" value="Unassembled WGS sequence"/>
</dbReference>
<dbReference type="SUPFAM" id="SSF116734">
    <property type="entry name" value="DNA methylase specificity domain"/>
    <property type="match status" value="1"/>
</dbReference>
<dbReference type="Pfam" id="PF01420">
    <property type="entry name" value="Methylase_S"/>
    <property type="match status" value="1"/>
</dbReference>
<protein>
    <submittedName>
        <fullName evidence="5">EcoKI restriction-modification system protein HsdS</fullName>
    </submittedName>
    <submittedName>
        <fullName evidence="6">Restriction endonuclease subunit S</fullName>
    </submittedName>
</protein>
<dbReference type="EMBL" id="CZBM01000018">
    <property type="protein sequence ID" value="CUQ51726.1"/>
    <property type="molecule type" value="Genomic_DNA"/>
</dbReference>
<comment type="similarity">
    <text evidence="1">Belongs to the type-I restriction system S methylase family.</text>
</comment>
<proteinExistence type="inferred from homology"/>
<dbReference type="EMBL" id="WKMW01000003">
    <property type="protein sequence ID" value="MRY83505.1"/>
    <property type="molecule type" value="Genomic_DNA"/>
</dbReference>
<evidence type="ECO:0000313" key="7">
    <source>
        <dbReference type="EMBL" id="MRZ05881.1"/>
    </source>
</evidence>
<dbReference type="Proteomes" id="UP000450599">
    <property type="component" value="Unassembled WGS sequence"/>
</dbReference>
<dbReference type="GO" id="GO:0003677">
    <property type="term" value="F:DNA binding"/>
    <property type="evidence" value="ECO:0007669"/>
    <property type="project" value="UniProtKB-KW"/>
</dbReference>
<dbReference type="GO" id="GO:0009307">
    <property type="term" value="P:DNA restriction-modification system"/>
    <property type="evidence" value="ECO:0007669"/>
    <property type="project" value="UniProtKB-KW"/>
</dbReference>
<dbReference type="AlphaFoldDB" id="A0A174X1V0"/>
<reference evidence="9 10" key="2">
    <citation type="journal article" date="2019" name="Nat. Med.">
        <title>A library of human gut bacterial isolates paired with longitudinal multiomics data enables mechanistic microbiome research.</title>
        <authorList>
            <person name="Poyet M."/>
            <person name="Groussin M."/>
            <person name="Gibbons S.M."/>
            <person name="Avila-Pacheco J."/>
            <person name="Jiang X."/>
            <person name="Kearney S.M."/>
            <person name="Perrotta A.R."/>
            <person name="Berdy B."/>
            <person name="Zhao S."/>
            <person name="Lieberman T.D."/>
            <person name="Swanson P.K."/>
            <person name="Smith M."/>
            <person name="Roesemann S."/>
            <person name="Alexander J.E."/>
            <person name="Rich S.A."/>
            <person name="Livny J."/>
            <person name="Vlamakis H."/>
            <person name="Clish C."/>
            <person name="Bullock K."/>
            <person name="Deik A."/>
            <person name="Scott J."/>
            <person name="Pierce K.A."/>
            <person name="Xavier R.J."/>
            <person name="Alm E.J."/>
        </authorList>
    </citation>
    <scope>NUCLEOTIDE SEQUENCE [LARGE SCALE GENOMIC DNA]</scope>
    <source>
        <strain evidence="7 10">BIOML-A10</strain>
        <strain evidence="6 9">BIOML-A11</strain>
    </source>
</reference>